<sequence length="177" mass="19952">MSSRLESYYHSRGLNDDRETELSLKCLLRRTSQPTHRLMQTLSCHQILWPCISAKPQVLGFDFDGDSAQAPIFLGCGGKDVMNRGSEVRCVPKEAARLNELQFCKILRTFDDIFLSGLVHLGVKYHLICFTFMGFFAAQVANEVSANFAAREYPTLVVWTDRMIESGHPGERGKSCV</sequence>
<accession>A0A1Y2MDX4</accession>
<dbReference type="AlphaFoldDB" id="A0A1Y2MDX4"/>
<dbReference type="EMBL" id="KZ107838">
    <property type="protein sequence ID" value="OSS53677.1"/>
    <property type="molecule type" value="Genomic_DNA"/>
</dbReference>
<dbReference type="InParanoid" id="A0A1Y2MDX4"/>
<dbReference type="Proteomes" id="UP000193240">
    <property type="component" value="Unassembled WGS sequence"/>
</dbReference>
<gene>
    <name evidence="1" type="ORF">B5807_00013</name>
</gene>
<protein>
    <submittedName>
        <fullName evidence="1">Uncharacterized protein</fullName>
    </submittedName>
</protein>
<proteinExistence type="predicted"/>
<evidence type="ECO:0000313" key="1">
    <source>
        <dbReference type="EMBL" id="OSS53677.1"/>
    </source>
</evidence>
<reference evidence="1 2" key="1">
    <citation type="journal article" date="2017" name="Genome Announc.">
        <title>Genome sequence of the saprophytic ascomycete Epicoccum nigrum ICMP 19927 strain isolated from New Zealand.</title>
        <authorList>
            <person name="Fokin M."/>
            <person name="Fleetwood D."/>
            <person name="Weir B.S."/>
            <person name="Villas-Boas S.G."/>
        </authorList>
    </citation>
    <scope>NUCLEOTIDE SEQUENCE [LARGE SCALE GENOMIC DNA]</scope>
    <source>
        <strain evidence="1 2">ICMP 19927</strain>
    </source>
</reference>
<name>A0A1Y2MDX4_EPING</name>
<evidence type="ECO:0000313" key="2">
    <source>
        <dbReference type="Proteomes" id="UP000193240"/>
    </source>
</evidence>
<keyword evidence="2" id="KW-1185">Reference proteome</keyword>
<organism evidence="1 2">
    <name type="scientific">Epicoccum nigrum</name>
    <name type="common">Soil fungus</name>
    <name type="synonym">Epicoccum purpurascens</name>
    <dbReference type="NCBI Taxonomy" id="105696"/>
    <lineage>
        <taxon>Eukaryota</taxon>
        <taxon>Fungi</taxon>
        <taxon>Dikarya</taxon>
        <taxon>Ascomycota</taxon>
        <taxon>Pezizomycotina</taxon>
        <taxon>Dothideomycetes</taxon>
        <taxon>Pleosporomycetidae</taxon>
        <taxon>Pleosporales</taxon>
        <taxon>Pleosporineae</taxon>
        <taxon>Didymellaceae</taxon>
        <taxon>Epicoccum</taxon>
    </lineage>
</organism>